<dbReference type="AlphaFoldDB" id="A0A6C0B5K4"/>
<name>A0A6C0B5K4_9ZZZZ</name>
<accession>A0A6C0B5K4</accession>
<evidence type="ECO:0000313" key="1">
    <source>
        <dbReference type="EMBL" id="QHS87487.1"/>
    </source>
</evidence>
<reference evidence="1" key="1">
    <citation type="journal article" date="2020" name="Nature">
        <title>Giant virus diversity and host interactions through global metagenomics.</title>
        <authorList>
            <person name="Schulz F."/>
            <person name="Roux S."/>
            <person name="Paez-Espino D."/>
            <person name="Jungbluth S."/>
            <person name="Walsh D.A."/>
            <person name="Denef V.J."/>
            <person name="McMahon K.D."/>
            <person name="Konstantinidis K.T."/>
            <person name="Eloe-Fadrosh E.A."/>
            <person name="Kyrpides N.C."/>
            <person name="Woyke T."/>
        </authorList>
    </citation>
    <scope>NUCLEOTIDE SEQUENCE</scope>
    <source>
        <strain evidence="1">GVMAG-M-3300010157-4</strain>
    </source>
</reference>
<dbReference type="EMBL" id="MN739082">
    <property type="protein sequence ID" value="QHS87487.1"/>
    <property type="molecule type" value="Genomic_DNA"/>
</dbReference>
<sequence>MSQMDLDQKTIYKMAFIYNSLEQGWSVKKRDGKYIFQKSHNGKREIFQDDYLEKFITENSSMDNRR</sequence>
<protein>
    <submittedName>
        <fullName evidence="1">Uncharacterized protein</fullName>
    </submittedName>
</protein>
<organism evidence="1">
    <name type="scientific">viral metagenome</name>
    <dbReference type="NCBI Taxonomy" id="1070528"/>
    <lineage>
        <taxon>unclassified sequences</taxon>
        <taxon>metagenomes</taxon>
        <taxon>organismal metagenomes</taxon>
    </lineage>
</organism>
<proteinExistence type="predicted"/>